<evidence type="ECO:0000259" key="4">
    <source>
        <dbReference type="PROSITE" id="PS50995"/>
    </source>
</evidence>
<dbReference type="AlphaFoldDB" id="A0A560FLU0"/>
<evidence type="ECO:0000256" key="3">
    <source>
        <dbReference type="ARBA" id="ARBA00023163"/>
    </source>
</evidence>
<dbReference type="PANTHER" id="PTHR35790:SF4">
    <property type="entry name" value="HTH-TYPE TRANSCRIPTIONAL REGULATOR PCHR"/>
    <property type="match status" value="1"/>
</dbReference>
<dbReference type="EMBL" id="VITN01000003">
    <property type="protein sequence ID" value="TWB22586.1"/>
    <property type="molecule type" value="Genomic_DNA"/>
</dbReference>
<evidence type="ECO:0000313" key="5">
    <source>
        <dbReference type="EMBL" id="TWB22586.1"/>
    </source>
</evidence>
<dbReference type="PRINTS" id="PR00598">
    <property type="entry name" value="HTHMARR"/>
</dbReference>
<dbReference type="PROSITE" id="PS50995">
    <property type="entry name" value="HTH_MARR_2"/>
    <property type="match status" value="1"/>
</dbReference>
<dbReference type="GO" id="GO:0003677">
    <property type="term" value="F:DNA binding"/>
    <property type="evidence" value="ECO:0007669"/>
    <property type="project" value="UniProtKB-KW"/>
</dbReference>
<keyword evidence="3" id="KW-0804">Transcription</keyword>
<dbReference type="Proteomes" id="UP000319859">
    <property type="component" value="Unassembled WGS sequence"/>
</dbReference>
<evidence type="ECO:0000256" key="2">
    <source>
        <dbReference type="ARBA" id="ARBA00023125"/>
    </source>
</evidence>
<dbReference type="InterPro" id="IPR052067">
    <property type="entry name" value="Metal_resp_HTH_trans_reg"/>
</dbReference>
<dbReference type="InterPro" id="IPR000835">
    <property type="entry name" value="HTH_MarR-typ"/>
</dbReference>
<comment type="caution">
    <text evidence="5">The sequence shown here is derived from an EMBL/GenBank/DDBJ whole genome shotgun (WGS) entry which is preliminary data.</text>
</comment>
<dbReference type="GO" id="GO:0003700">
    <property type="term" value="F:DNA-binding transcription factor activity"/>
    <property type="evidence" value="ECO:0007669"/>
    <property type="project" value="InterPro"/>
</dbReference>
<dbReference type="SMART" id="SM00347">
    <property type="entry name" value="HTH_MARR"/>
    <property type="match status" value="1"/>
</dbReference>
<proteinExistence type="predicted"/>
<dbReference type="RefSeq" id="WP_145749167.1">
    <property type="nucleotide sequence ID" value="NZ_VITN01000003.1"/>
</dbReference>
<sequence length="158" mass="17965">MSLDLQLNRFLPYRLNILSKKVSLALATRYQERFGLSIPEWRVLATLGQEQPLSSNDIVERTAMDKAKVSRAVNRLVAAGLLDRQPHPRDQRLLRLSFSARGRDLYAQVAPEALAWEAQLLSVLTDTERAQLWALMEKLEQRVAEEIPESVPLSDSLD</sequence>
<organism evidence="5 6">
    <name type="scientific">Nitrospirillum amazonense</name>
    <dbReference type="NCBI Taxonomy" id="28077"/>
    <lineage>
        <taxon>Bacteria</taxon>
        <taxon>Pseudomonadati</taxon>
        <taxon>Pseudomonadota</taxon>
        <taxon>Alphaproteobacteria</taxon>
        <taxon>Rhodospirillales</taxon>
        <taxon>Azospirillaceae</taxon>
        <taxon>Nitrospirillum</taxon>
    </lineage>
</organism>
<dbReference type="InterPro" id="IPR036388">
    <property type="entry name" value="WH-like_DNA-bd_sf"/>
</dbReference>
<reference evidence="5 6" key="1">
    <citation type="submission" date="2019-06" db="EMBL/GenBank/DDBJ databases">
        <title>Genomic Encyclopedia of Type Strains, Phase IV (KMG-V): Genome sequencing to study the core and pangenomes of soil and plant-associated prokaryotes.</title>
        <authorList>
            <person name="Whitman W."/>
        </authorList>
    </citation>
    <scope>NUCLEOTIDE SEQUENCE [LARGE SCALE GENOMIC DNA]</scope>
    <source>
        <strain evidence="5 6">BR 11880</strain>
    </source>
</reference>
<accession>A0A560FLU0</accession>
<dbReference type="Pfam" id="PF12802">
    <property type="entry name" value="MarR_2"/>
    <property type="match status" value="1"/>
</dbReference>
<dbReference type="Gene3D" id="1.10.10.10">
    <property type="entry name" value="Winged helix-like DNA-binding domain superfamily/Winged helix DNA-binding domain"/>
    <property type="match status" value="1"/>
</dbReference>
<keyword evidence="1" id="KW-0805">Transcription regulation</keyword>
<dbReference type="OrthoDB" id="8906692at2"/>
<keyword evidence="2 5" id="KW-0238">DNA-binding</keyword>
<evidence type="ECO:0000256" key="1">
    <source>
        <dbReference type="ARBA" id="ARBA00023015"/>
    </source>
</evidence>
<evidence type="ECO:0000313" key="6">
    <source>
        <dbReference type="Proteomes" id="UP000319859"/>
    </source>
</evidence>
<protein>
    <submittedName>
        <fullName evidence="5">DNA-binding MarR family transcriptional regulator</fullName>
    </submittedName>
</protein>
<dbReference type="InterPro" id="IPR036390">
    <property type="entry name" value="WH_DNA-bd_sf"/>
</dbReference>
<name>A0A560FLU0_9PROT</name>
<gene>
    <name evidence="5" type="ORF">FBZ89_103209</name>
</gene>
<dbReference type="PANTHER" id="PTHR35790">
    <property type="entry name" value="HTH-TYPE TRANSCRIPTIONAL REGULATOR PCHR"/>
    <property type="match status" value="1"/>
</dbReference>
<feature type="domain" description="HTH marR-type" evidence="4">
    <location>
        <begin position="8"/>
        <end position="141"/>
    </location>
</feature>
<dbReference type="SUPFAM" id="SSF46785">
    <property type="entry name" value="Winged helix' DNA-binding domain"/>
    <property type="match status" value="1"/>
</dbReference>